<feature type="compositionally biased region" description="Basic and acidic residues" evidence="1">
    <location>
        <begin position="1"/>
        <end position="33"/>
    </location>
</feature>
<name>A0A0A0L7W6_CUCSA</name>
<organism evidence="2 3">
    <name type="scientific">Cucumis sativus</name>
    <name type="common">Cucumber</name>
    <dbReference type="NCBI Taxonomy" id="3659"/>
    <lineage>
        <taxon>Eukaryota</taxon>
        <taxon>Viridiplantae</taxon>
        <taxon>Streptophyta</taxon>
        <taxon>Embryophyta</taxon>
        <taxon>Tracheophyta</taxon>
        <taxon>Spermatophyta</taxon>
        <taxon>Magnoliopsida</taxon>
        <taxon>eudicotyledons</taxon>
        <taxon>Gunneridae</taxon>
        <taxon>Pentapetalae</taxon>
        <taxon>rosids</taxon>
        <taxon>fabids</taxon>
        <taxon>Cucurbitales</taxon>
        <taxon>Cucurbitaceae</taxon>
        <taxon>Benincaseae</taxon>
        <taxon>Cucumis</taxon>
    </lineage>
</organism>
<keyword evidence="3" id="KW-1185">Reference proteome</keyword>
<reference evidence="2 3" key="4">
    <citation type="journal article" date="2011" name="BMC Genomics">
        <title>RNA-Seq improves annotation of protein-coding genes in the cucumber genome.</title>
        <authorList>
            <person name="Li Z."/>
            <person name="Zhang Z."/>
            <person name="Yan P."/>
            <person name="Huang S."/>
            <person name="Fei Z."/>
            <person name="Lin K."/>
        </authorList>
    </citation>
    <scope>NUCLEOTIDE SEQUENCE [LARGE SCALE GENOMIC DNA]</scope>
    <source>
        <strain evidence="3">cv. 9930</strain>
    </source>
</reference>
<protein>
    <submittedName>
        <fullName evidence="2">Uncharacterized protein</fullName>
    </submittedName>
</protein>
<feature type="region of interest" description="Disordered" evidence="1">
    <location>
        <begin position="1"/>
        <end position="34"/>
    </location>
</feature>
<accession>A0A0A0L7W6</accession>
<dbReference type="EMBL" id="CM002924">
    <property type="protein sequence ID" value="KGN56717.1"/>
    <property type="molecule type" value="Genomic_DNA"/>
</dbReference>
<reference evidence="2 3" key="1">
    <citation type="journal article" date="2009" name="Nat. Genet.">
        <title>The genome of the cucumber, Cucumis sativus L.</title>
        <authorList>
            <person name="Huang S."/>
            <person name="Li R."/>
            <person name="Zhang Z."/>
            <person name="Li L."/>
            <person name="Gu X."/>
            <person name="Fan W."/>
            <person name="Lucas W.J."/>
            <person name="Wang X."/>
            <person name="Xie B."/>
            <person name="Ni P."/>
            <person name="Ren Y."/>
            <person name="Zhu H."/>
            <person name="Li J."/>
            <person name="Lin K."/>
            <person name="Jin W."/>
            <person name="Fei Z."/>
            <person name="Li G."/>
            <person name="Staub J."/>
            <person name="Kilian A."/>
            <person name="van der Vossen E.A."/>
            <person name="Wu Y."/>
            <person name="Guo J."/>
            <person name="He J."/>
            <person name="Jia Z."/>
            <person name="Ren Y."/>
            <person name="Tian G."/>
            <person name="Lu Y."/>
            <person name="Ruan J."/>
            <person name="Qian W."/>
            <person name="Wang M."/>
            <person name="Huang Q."/>
            <person name="Li B."/>
            <person name="Xuan Z."/>
            <person name="Cao J."/>
            <person name="Asan"/>
            <person name="Wu Z."/>
            <person name="Zhang J."/>
            <person name="Cai Q."/>
            <person name="Bai Y."/>
            <person name="Zhao B."/>
            <person name="Han Y."/>
            <person name="Li Y."/>
            <person name="Li X."/>
            <person name="Wang S."/>
            <person name="Shi Q."/>
            <person name="Liu S."/>
            <person name="Cho W.K."/>
            <person name="Kim J.Y."/>
            <person name="Xu Y."/>
            <person name="Heller-Uszynska K."/>
            <person name="Miao H."/>
            <person name="Cheng Z."/>
            <person name="Zhang S."/>
            <person name="Wu J."/>
            <person name="Yang Y."/>
            <person name="Kang H."/>
            <person name="Li M."/>
            <person name="Liang H."/>
            <person name="Ren X."/>
            <person name="Shi Z."/>
            <person name="Wen M."/>
            <person name="Jian M."/>
            <person name="Yang H."/>
            <person name="Zhang G."/>
            <person name="Yang Z."/>
            <person name="Chen R."/>
            <person name="Liu S."/>
            <person name="Li J."/>
            <person name="Ma L."/>
            <person name="Liu H."/>
            <person name="Zhou Y."/>
            <person name="Zhao J."/>
            <person name="Fang X."/>
            <person name="Li G."/>
            <person name="Fang L."/>
            <person name="Li Y."/>
            <person name="Liu D."/>
            <person name="Zheng H."/>
            <person name="Zhang Y."/>
            <person name="Qin N."/>
            <person name="Li Z."/>
            <person name="Yang G."/>
            <person name="Yang S."/>
            <person name="Bolund L."/>
            <person name="Kristiansen K."/>
            <person name="Zheng H."/>
            <person name="Li S."/>
            <person name="Zhang X."/>
            <person name="Yang H."/>
            <person name="Wang J."/>
            <person name="Sun R."/>
            <person name="Zhang B."/>
            <person name="Jiang S."/>
            <person name="Wang J."/>
            <person name="Du Y."/>
            <person name="Li S."/>
        </authorList>
    </citation>
    <scope>NUCLEOTIDE SEQUENCE [LARGE SCALE GENOMIC DNA]</scope>
    <source>
        <strain evidence="3">cv. 9930</strain>
    </source>
</reference>
<dbReference type="AlphaFoldDB" id="A0A0A0L7W6"/>
<reference evidence="2 3" key="2">
    <citation type="journal article" date="2009" name="PLoS ONE">
        <title>An integrated genetic and cytogenetic map of the cucumber genome.</title>
        <authorList>
            <person name="Ren Y."/>
            <person name="Zhang Z."/>
            <person name="Liu J."/>
            <person name="Staub J.E."/>
            <person name="Han Y."/>
            <person name="Cheng Z."/>
            <person name="Li X."/>
            <person name="Lu J."/>
            <person name="Miao H."/>
            <person name="Kang H."/>
            <person name="Xie B."/>
            <person name="Gu X."/>
            <person name="Wang X."/>
            <person name="Du Y."/>
            <person name="Jin W."/>
            <person name="Huang S."/>
        </authorList>
    </citation>
    <scope>NUCLEOTIDE SEQUENCE [LARGE SCALE GENOMIC DNA]</scope>
    <source>
        <strain evidence="3">cv. 9930</strain>
    </source>
</reference>
<proteinExistence type="predicted"/>
<gene>
    <name evidence="2" type="ORF">Csa_3G129740</name>
</gene>
<evidence type="ECO:0000256" key="1">
    <source>
        <dbReference type="SAM" id="MobiDB-lite"/>
    </source>
</evidence>
<evidence type="ECO:0000313" key="2">
    <source>
        <dbReference type="EMBL" id="KGN56717.1"/>
    </source>
</evidence>
<dbReference type="Proteomes" id="UP000029981">
    <property type="component" value="Chromosome 3"/>
</dbReference>
<reference evidence="2 3" key="3">
    <citation type="journal article" date="2010" name="BMC Genomics">
        <title>Transcriptome sequencing and comparative analysis of cucumber flowers with different sex types.</title>
        <authorList>
            <person name="Guo S."/>
            <person name="Zheng Y."/>
            <person name="Joung J.G."/>
            <person name="Liu S."/>
            <person name="Zhang Z."/>
            <person name="Crasta O.R."/>
            <person name="Sobral B.W."/>
            <person name="Xu Y."/>
            <person name="Huang S."/>
            <person name="Fei Z."/>
        </authorList>
    </citation>
    <scope>NUCLEOTIDE SEQUENCE [LARGE SCALE GENOMIC DNA]</scope>
    <source>
        <strain evidence="3">cv. 9930</strain>
    </source>
</reference>
<dbReference type="Gramene" id="KGN56717">
    <property type="protein sequence ID" value="KGN56717"/>
    <property type="gene ID" value="Csa_3G129740"/>
</dbReference>
<evidence type="ECO:0000313" key="3">
    <source>
        <dbReference type="Proteomes" id="UP000029981"/>
    </source>
</evidence>
<sequence length="80" mass="9220">MDFEAGDRRRNESDRKANGNETEGKRRREREKGNVGIGSAKWRTLRLAIFVIYCNETERNYDPVSLLSIIWVGIQTSSTT</sequence>